<keyword evidence="3" id="KW-1185">Reference proteome</keyword>
<keyword evidence="1" id="KW-0732">Signal</keyword>
<feature type="chain" id="PRO_5046954734" evidence="1">
    <location>
        <begin position="24"/>
        <end position="212"/>
    </location>
</feature>
<proteinExistence type="predicted"/>
<evidence type="ECO:0000256" key="1">
    <source>
        <dbReference type="SAM" id="SignalP"/>
    </source>
</evidence>
<evidence type="ECO:0000313" key="3">
    <source>
        <dbReference type="Proteomes" id="UP000777935"/>
    </source>
</evidence>
<protein>
    <submittedName>
        <fullName evidence="2">Uncharacterized protein</fullName>
    </submittedName>
</protein>
<dbReference type="RefSeq" id="WP_174136420.1">
    <property type="nucleotide sequence ID" value="NZ_JABUFE010000003.1"/>
</dbReference>
<reference evidence="2 3" key="1">
    <citation type="submission" date="2020-06" db="EMBL/GenBank/DDBJ databases">
        <title>Sulfitobacter algicola sp. nov., isolated from green algae.</title>
        <authorList>
            <person name="Wang C."/>
        </authorList>
    </citation>
    <scope>NUCLEOTIDE SEQUENCE [LARGE SCALE GENOMIC DNA]</scope>
    <source>
        <strain evidence="2 3">1151</strain>
    </source>
</reference>
<sequence length="212" mass="23425">MTVLIRLLLSLTFSLCTLQSALARCVTSEDLQSGIAVTHETGPVEIYRMESPDIIQVSSRMPVDNTSLHIFLSHGMYEVSRYSVQEEQFDFSSRSFSNFQAPSINLPVPTAETTWSSPIIQGFTSSVQSDADADPQGHELIYQFGQLTTLTLVDCTYLVMPVSVKSVSDAGAEKHVQLMYYFPDIGIRLIVGDRLNGEPANTRALISIQPLD</sequence>
<evidence type="ECO:0000313" key="2">
    <source>
        <dbReference type="EMBL" id="NSX54401.1"/>
    </source>
</evidence>
<name>A0ABX2IQW3_9RHOB</name>
<organism evidence="2 3">
    <name type="scientific">Parasulfitobacter algicola</name>
    <dbReference type="NCBI Taxonomy" id="2614809"/>
    <lineage>
        <taxon>Bacteria</taxon>
        <taxon>Pseudomonadati</taxon>
        <taxon>Pseudomonadota</taxon>
        <taxon>Alphaproteobacteria</taxon>
        <taxon>Rhodobacterales</taxon>
        <taxon>Roseobacteraceae</taxon>
        <taxon>Parasulfitobacter</taxon>
    </lineage>
</organism>
<accession>A0ABX2IQW3</accession>
<comment type="caution">
    <text evidence="2">The sequence shown here is derived from an EMBL/GenBank/DDBJ whole genome shotgun (WGS) entry which is preliminary data.</text>
</comment>
<feature type="signal peptide" evidence="1">
    <location>
        <begin position="1"/>
        <end position="23"/>
    </location>
</feature>
<gene>
    <name evidence="2" type="ORF">HRQ87_06260</name>
</gene>
<dbReference type="EMBL" id="JABUFE010000003">
    <property type="protein sequence ID" value="NSX54401.1"/>
    <property type="molecule type" value="Genomic_DNA"/>
</dbReference>
<dbReference type="Proteomes" id="UP000777935">
    <property type="component" value="Unassembled WGS sequence"/>
</dbReference>